<sequence>MGQSNTQTEDIATAFNGIKSQLNSILKSNQLFHDYALLNGFLAFAHSKLNAVVLSSIDSQYSLCQSRSSSVADVTTFDYSDISTILDFSWESVHYPIFKWFQMWRNYVLFEKENKKQQTRYIDFRKMNSKMLKFFKTVQNFYANIINAVHKRYNVVALLPRKIIQDLMLSDIDGDSSVVKSFNSDSPFAHLILTIFHRCLLFLGTAYRYKSLLEEISNKYSISNFKKSLDYFRLASLTLPSAGETYSQAGTVFLQTGNLGTAVFSFVKGMMTKMPSPVSIKNFRALMVDNKSSLNRSLHTTIMNTYLQESKGVKPPAKDILEFYYLGLFGSVWSPRSWRDDTKPNQLNNGIKLKYLEDVLYEMMSTRYLKHIQIIFNNLIITIGGFHLLLKRRSDVGTNTLTDLRSNELDYLNFAFKFIGHILNDIVKESWSEHSEVPEILGMVRIINCWIKSNPMVFQYAQSNVEFVNAMAYFMNDVMKKKKNLSSSITERTPKRTYWFEEDLMVKGLSFINFQLSDFNDYDEIFQMDRNFDRLIGDPPSSDKQSVSSEMLLRLQGVVRFIYQLLMENKCGVEWSDNKSRYIFTKKIGLKKTIKTDIKASKQSNEVRLQRKSKCFTTNSISMAHLERQMRSSSLNSSSPTMGYSGSSVPMAPETFNVKPSGIITGKNKMNVEMFEIEVSGQKVDDITTDLSPDYSSAPTSSSNSTGSSSFDLNSILSSAQNKPSENSFAQKPNEQRVVNDIRNQIPNSMQESVYPPRQLSSISSLSSAYQNSMMSSPASMVSYPYNFLNQQRQGVFPPFNVQDSQWQQEAHALYSRNLTNPAWVGGQHQTPAPPPVYAHPQQSIFQQPMQFPYGTQNSTESIKGDDPNSMF</sequence>
<feature type="compositionally biased region" description="Low complexity" evidence="2">
    <location>
        <begin position="691"/>
        <end position="713"/>
    </location>
</feature>
<evidence type="ECO:0000256" key="2">
    <source>
        <dbReference type="SAM" id="MobiDB-lite"/>
    </source>
</evidence>
<dbReference type="PANTHER" id="PTHR15696">
    <property type="entry name" value="SMG-7 SUPPRESSOR WITH MORPHOLOGICAL EFFECT ON GENITALIA PROTEIN 7"/>
    <property type="match status" value="1"/>
</dbReference>
<comment type="function">
    <text evidence="1">Plays a role in nonsense-mediated mRNA decay.</text>
</comment>
<dbReference type="InterPro" id="IPR019458">
    <property type="entry name" value="Est1-like_N"/>
</dbReference>
<dbReference type="InterPro" id="IPR018834">
    <property type="entry name" value="DNA/RNA-bd_Est1-type"/>
</dbReference>
<keyword evidence="1" id="KW-0539">Nucleus</keyword>
<evidence type="ECO:0000256" key="1">
    <source>
        <dbReference type="RuleBase" id="RU369098"/>
    </source>
</evidence>
<dbReference type="GeneID" id="80917290"/>
<evidence type="ECO:0000313" key="6">
    <source>
        <dbReference type="Proteomes" id="UP001161438"/>
    </source>
</evidence>
<dbReference type="Pfam" id="PF10373">
    <property type="entry name" value="EST1_DNA_bind"/>
    <property type="match status" value="1"/>
</dbReference>
<protein>
    <recommendedName>
        <fullName evidence="1">Nonsense-mediated mRNA decay factor</fullName>
    </recommendedName>
</protein>
<dbReference type="GO" id="GO:0000184">
    <property type="term" value="P:nuclear-transcribed mRNA catabolic process, nonsense-mediated decay"/>
    <property type="evidence" value="ECO:0007669"/>
    <property type="project" value="UniProtKB-KW"/>
</dbReference>
<dbReference type="SUPFAM" id="SSF48452">
    <property type="entry name" value="TPR-like"/>
    <property type="match status" value="1"/>
</dbReference>
<accession>A0AA35IWA8</accession>
<dbReference type="Pfam" id="PF10374">
    <property type="entry name" value="EST1"/>
    <property type="match status" value="1"/>
</dbReference>
<dbReference type="AlphaFoldDB" id="A0AA35IWA8"/>
<proteinExistence type="predicted"/>
<evidence type="ECO:0000259" key="3">
    <source>
        <dbReference type="Pfam" id="PF10373"/>
    </source>
</evidence>
<feature type="region of interest" description="Disordered" evidence="2">
    <location>
        <begin position="688"/>
        <end position="713"/>
    </location>
</feature>
<dbReference type="InterPro" id="IPR045153">
    <property type="entry name" value="Est1/Ebs1-like"/>
</dbReference>
<dbReference type="Gene3D" id="1.25.40.10">
    <property type="entry name" value="Tetratricopeptide repeat domain"/>
    <property type="match status" value="1"/>
</dbReference>
<dbReference type="GO" id="GO:0042162">
    <property type="term" value="F:telomeric DNA binding"/>
    <property type="evidence" value="ECO:0007669"/>
    <property type="project" value="TreeGrafter"/>
</dbReference>
<keyword evidence="6" id="KW-1185">Reference proteome</keyword>
<dbReference type="InterPro" id="IPR011990">
    <property type="entry name" value="TPR-like_helical_dom_sf"/>
</dbReference>
<dbReference type="EMBL" id="OX365760">
    <property type="protein sequence ID" value="CAI4038079.1"/>
    <property type="molecule type" value="Genomic_DNA"/>
</dbReference>
<organism evidence="5 6">
    <name type="scientific">Saccharomyces mikatae IFO 1815</name>
    <dbReference type="NCBI Taxonomy" id="226126"/>
    <lineage>
        <taxon>Eukaryota</taxon>
        <taxon>Fungi</taxon>
        <taxon>Dikarya</taxon>
        <taxon>Ascomycota</taxon>
        <taxon>Saccharomycotina</taxon>
        <taxon>Saccharomycetes</taxon>
        <taxon>Saccharomycetales</taxon>
        <taxon>Saccharomycetaceae</taxon>
        <taxon>Saccharomyces</taxon>
    </lineage>
</organism>
<feature type="domain" description="Telomerase activating protein Est1-like N-terminal" evidence="4">
    <location>
        <begin position="85"/>
        <end position="214"/>
    </location>
</feature>
<evidence type="ECO:0000313" key="5">
    <source>
        <dbReference type="EMBL" id="CAI4038079.1"/>
    </source>
</evidence>
<evidence type="ECO:0000259" key="4">
    <source>
        <dbReference type="Pfam" id="PF10374"/>
    </source>
</evidence>
<gene>
    <name evidence="5" type="primary">SMKI04G4190</name>
    <name evidence="5" type="ORF">SMKI_04G4190</name>
</gene>
<reference evidence="5" key="1">
    <citation type="submission" date="2022-10" db="EMBL/GenBank/DDBJ databases">
        <authorList>
            <person name="Byrne P K."/>
        </authorList>
    </citation>
    <scope>NUCLEOTIDE SEQUENCE</scope>
    <source>
        <strain evidence="5">IFO1815</strain>
    </source>
</reference>
<dbReference type="PANTHER" id="PTHR15696:SF37">
    <property type="entry name" value="NONSENSE-MEDIATED MRNA DECAY FACTOR EBS1-RELATED"/>
    <property type="match status" value="1"/>
</dbReference>
<comment type="subcellular location">
    <subcellularLocation>
        <location evidence="1">Nucleus</location>
    </subcellularLocation>
</comment>
<dbReference type="Proteomes" id="UP001161438">
    <property type="component" value="Chromosome 4"/>
</dbReference>
<name>A0AA35IWA8_SACMI</name>
<dbReference type="GO" id="GO:0005697">
    <property type="term" value="C:telomerase holoenzyme complex"/>
    <property type="evidence" value="ECO:0007669"/>
    <property type="project" value="TreeGrafter"/>
</dbReference>
<dbReference type="RefSeq" id="XP_056081194.1">
    <property type="nucleotide sequence ID" value="XM_056221400.1"/>
</dbReference>
<feature type="domain" description="DNA/RNA-binding" evidence="3">
    <location>
        <begin position="228"/>
        <end position="515"/>
    </location>
</feature>
<keyword evidence="1" id="KW-0866">Nonsense-mediated mRNA decay</keyword>
<dbReference type="GO" id="GO:0070034">
    <property type="term" value="F:telomerase RNA binding"/>
    <property type="evidence" value="ECO:0007669"/>
    <property type="project" value="TreeGrafter"/>
</dbReference>